<accession>A0ABN6YQI6</accession>
<name>A0ABN6YQI6_9MICO</name>
<keyword evidence="2" id="KW-1185">Reference proteome</keyword>
<sequence length="74" mass="8523">MRAGGEKHTNRYFARLGFAAQVTARSTPTWALHRRLGADEQTSTTEEIVRRRRSLRERARHGLRHPEVEPETGV</sequence>
<dbReference type="Proteomes" id="UP001321421">
    <property type="component" value="Chromosome"/>
</dbReference>
<reference evidence="2" key="1">
    <citation type="journal article" date="2019" name="Int. J. Syst. Evol. Microbiol.">
        <title>The Global Catalogue of Microorganisms (GCM) 10K type strain sequencing project: providing services to taxonomists for standard genome sequencing and annotation.</title>
        <authorList>
            <consortium name="The Broad Institute Genomics Platform"/>
            <consortium name="The Broad Institute Genome Sequencing Center for Infectious Disease"/>
            <person name="Wu L."/>
            <person name="Ma J."/>
        </authorList>
    </citation>
    <scope>NUCLEOTIDE SEQUENCE [LARGE SCALE GENOMIC DNA]</scope>
    <source>
        <strain evidence="2">NBRC 110608</strain>
    </source>
</reference>
<gene>
    <name evidence="1" type="ORF">GCM10025872_18740</name>
</gene>
<evidence type="ECO:0000313" key="2">
    <source>
        <dbReference type="Proteomes" id="UP001321421"/>
    </source>
</evidence>
<protein>
    <submittedName>
        <fullName evidence="1">Uncharacterized protein</fullName>
    </submittedName>
</protein>
<organism evidence="1 2">
    <name type="scientific">Barrientosiimonas endolithica</name>
    <dbReference type="NCBI Taxonomy" id="1535208"/>
    <lineage>
        <taxon>Bacteria</taxon>
        <taxon>Bacillati</taxon>
        <taxon>Actinomycetota</taxon>
        <taxon>Actinomycetes</taxon>
        <taxon>Micrococcales</taxon>
        <taxon>Dermacoccaceae</taxon>
        <taxon>Barrientosiimonas</taxon>
    </lineage>
</organism>
<evidence type="ECO:0000313" key="1">
    <source>
        <dbReference type="EMBL" id="BDZ58217.1"/>
    </source>
</evidence>
<proteinExistence type="predicted"/>
<dbReference type="EMBL" id="AP027735">
    <property type="protein sequence ID" value="BDZ58217.1"/>
    <property type="molecule type" value="Genomic_DNA"/>
</dbReference>